<comment type="caution">
    <text evidence="3">The sequence shown here is derived from an EMBL/GenBank/DDBJ whole genome shotgun (WGS) entry which is preliminary data.</text>
</comment>
<evidence type="ECO:0000313" key="4">
    <source>
        <dbReference type="Proteomes" id="UP000644441"/>
    </source>
</evidence>
<dbReference type="InterPro" id="IPR022742">
    <property type="entry name" value="Hydrolase_4"/>
</dbReference>
<dbReference type="PROSITE" id="PS51257">
    <property type="entry name" value="PROKAR_LIPOPROTEIN"/>
    <property type="match status" value="1"/>
</dbReference>
<evidence type="ECO:0000256" key="1">
    <source>
        <dbReference type="SAM" id="SignalP"/>
    </source>
</evidence>
<dbReference type="Pfam" id="PF12146">
    <property type="entry name" value="Hydrolase_4"/>
    <property type="match status" value="1"/>
</dbReference>
<feature type="chain" id="PRO_5047249787" evidence="1">
    <location>
        <begin position="18"/>
        <end position="290"/>
    </location>
</feature>
<evidence type="ECO:0000259" key="2">
    <source>
        <dbReference type="Pfam" id="PF12146"/>
    </source>
</evidence>
<keyword evidence="3" id="KW-0378">Hydrolase</keyword>
<accession>A0ABS0AG80</accession>
<feature type="domain" description="Serine aminopeptidase S33" evidence="2">
    <location>
        <begin position="36"/>
        <end position="267"/>
    </location>
</feature>
<proteinExistence type="predicted"/>
<dbReference type="PANTHER" id="PTHR11614">
    <property type="entry name" value="PHOSPHOLIPASE-RELATED"/>
    <property type="match status" value="1"/>
</dbReference>
<dbReference type="SUPFAM" id="SSF53474">
    <property type="entry name" value="alpha/beta-Hydrolases"/>
    <property type="match status" value="1"/>
</dbReference>
<dbReference type="Gene3D" id="3.40.50.1820">
    <property type="entry name" value="alpha/beta hydrolase"/>
    <property type="match status" value="1"/>
</dbReference>
<dbReference type="InterPro" id="IPR000073">
    <property type="entry name" value="AB_hydrolase_1"/>
</dbReference>
<dbReference type="InterPro" id="IPR029058">
    <property type="entry name" value="AB_hydrolase_fold"/>
</dbReference>
<keyword evidence="1" id="KW-0732">Signal</keyword>
<reference evidence="3 4" key="1">
    <citation type="submission" date="2012-09" db="EMBL/GenBank/DDBJ databases">
        <title>Genome Sequence of alkane-degrading Bacterium Alcanivorax venustensis ISO4.</title>
        <authorList>
            <person name="Lai Q."/>
            <person name="Shao Z."/>
        </authorList>
    </citation>
    <scope>NUCLEOTIDE SEQUENCE [LARGE SCALE GENOMIC DNA]</scope>
    <source>
        <strain evidence="3 4">ISO4</strain>
    </source>
</reference>
<dbReference type="RefSeq" id="WP_228547948.1">
    <property type="nucleotide sequence ID" value="NZ_ARXR01000007.1"/>
</dbReference>
<organism evidence="3 4">
    <name type="scientific">Alloalcanivorax venustensis ISO4</name>
    <dbReference type="NCBI Taxonomy" id="1177184"/>
    <lineage>
        <taxon>Bacteria</taxon>
        <taxon>Pseudomonadati</taxon>
        <taxon>Pseudomonadota</taxon>
        <taxon>Gammaproteobacteria</taxon>
        <taxon>Oceanospirillales</taxon>
        <taxon>Alcanivoracaceae</taxon>
        <taxon>Alloalcanivorax</taxon>
    </lineage>
</organism>
<protein>
    <submittedName>
        <fullName evidence="3">Alpha/beta hydrolase</fullName>
    </submittedName>
</protein>
<evidence type="ECO:0000313" key="3">
    <source>
        <dbReference type="EMBL" id="MBF5052597.1"/>
    </source>
</evidence>
<dbReference type="InterPro" id="IPR051044">
    <property type="entry name" value="MAG_DAG_Lipase"/>
</dbReference>
<dbReference type="GO" id="GO:0016787">
    <property type="term" value="F:hydrolase activity"/>
    <property type="evidence" value="ECO:0007669"/>
    <property type="project" value="UniProtKB-KW"/>
</dbReference>
<dbReference type="Proteomes" id="UP000644441">
    <property type="component" value="Unassembled WGS sequence"/>
</dbReference>
<feature type="signal peptide" evidence="1">
    <location>
        <begin position="1"/>
        <end position="17"/>
    </location>
</feature>
<gene>
    <name evidence="3" type="ORF">ISO4_01199</name>
</gene>
<dbReference type="EMBL" id="ARXR01000007">
    <property type="protein sequence ID" value="MBF5052597.1"/>
    <property type="molecule type" value="Genomic_DNA"/>
</dbReference>
<sequence>MKLLILLSLIGGLSACAGRPPVPPPLELRAWDAPGRPKAVILALHSFGDYSAAFDLAAPDLAAAGYQVYGFDQAGFGARTLADGRWAGEARLVADAADTARRLAERHPDTPLFLLGESLGGAVAMLVASRHPEIPLRGLILAAPAVREGIRLRYGWNVLIGSAATLAPGYHLDVERAPDDPHLAPAAARRRANDPLVMHEVRMDAYWGLIQLADSASDEADRITVPTLLLYGDLDTSVPAVGIQRLRDRLGAHGDYQTFPRGPHLLLQGRHWPRVTAAIKRWAGARATSR</sequence>
<keyword evidence="4" id="KW-1185">Reference proteome</keyword>
<dbReference type="PRINTS" id="PR00111">
    <property type="entry name" value="ABHYDROLASE"/>
</dbReference>
<name>A0ABS0AG80_9GAMM</name>